<evidence type="ECO:0000256" key="5">
    <source>
        <dbReference type="ARBA" id="ARBA00023136"/>
    </source>
</evidence>
<dbReference type="InterPro" id="IPR000620">
    <property type="entry name" value="EamA_dom"/>
</dbReference>
<evidence type="ECO:0000256" key="3">
    <source>
        <dbReference type="ARBA" id="ARBA00022692"/>
    </source>
</evidence>
<feature type="transmembrane region" description="Helical" evidence="6">
    <location>
        <begin position="226"/>
        <end position="248"/>
    </location>
</feature>
<proteinExistence type="inferred from homology"/>
<feature type="domain" description="EamA" evidence="7">
    <location>
        <begin position="31"/>
        <end position="153"/>
    </location>
</feature>
<dbReference type="Proteomes" id="UP000183983">
    <property type="component" value="Unassembled WGS sequence"/>
</dbReference>
<feature type="domain" description="EamA" evidence="7">
    <location>
        <begin position="166"/>
        <end position="302"/>
    </location>
</feature>
<dbReference type="RefSeq" id="WP_073164854.1">
    <property type="nucleotide sequence ID" value="NZ_FRDA01000004.1"/>
</dbReference>
<keyword evidence="3 6" id="KW-0812">Transmembrane</keyword>
<feature type="transmembrane region" description="Helical" evidence="6">
    <location>
        <begin position="285"/>
        <end position="304"/>
    </location>
</feature>
<feature type="transmembrane region" description="Helical" evidence="6">
    <location>
        <begin position="21"/>
        <end position="45"/>
    </location>
</feature>
<dbReference type="AlphaFoldDB" id="A0A1M7MF62"/>
<dbReference type="InterPro" id="IPR037185">
    <property type="entry name" value="EmrE-like"/>
</dbReference>
<evidence type="ECO:0000313" key="9">
    <source>
        <dbReference type="Proteomes" id="UP000183983"/>
    </source>
</evidence>
<dbReference type="InterPro" id="IPR050638">
    <property type="entry name" value="AA-Vitamin_Transporters"/>
</dbReference>
<organism evidence="8 9">
    <name type="scientific">Pseudomonas asturiensis</name>
    <dbReference type="NCBI Taxonomy" id="1190415"/>
    <lineage>
        <taxon>Bacteria</taxon>
        <taxon>Pseudomonadati</taxon>
        <taxon>Pseudomonadota</taxon>
        <taxon>Gammaproteobacteria</taxon>
        <taxon>Pseudomonadales</taxon>
        <taxon>Pseudomonadaceae</taxon>
        <taxon>Pseudomonas</taxon>
    </lineage>
</organism>
<evidence type="ECO:0000259" key="7">
    <source>
        <dbReference type="Pfam" id="PF00892"/>
    </source>
</evidence>
<feature type="transmembrane region" description="Helical" evidence="6">
    <location>
        <begin position="196"/>
        <end position="214"/>
    </location>
</feature>
<comment type="subcellular location">
    <subcellularLocation>
        <location evidence="1">Membrane</location>
        <topology evidence="1">Multi-pass membrane protein</topology>
    </subcellularLocation>
</comment>
<name>A0A1M7MF62_9PSED</name>
<feature type="transmembrane region" description="Helical" evidence="6">
    <location>
        <begin position="51"/>
        <end position="74"/>
    </location>
</feature>
<gene>
    <name evidence="8" type="ORF">SAMN05216593_104179</name>
</gene>
<evidence type="ECO:0000256" key="6">
    <source>
        <dbReference type="SAM" id="Phobius"/>
    </source>
</evidence>
<keyword evidence="5 6" id="KW-0472">Membrane</keyword>
<evidence type="ECO:0000313" key="8">
    <source>
        <dbReference type="EMBL" id="SHM89449.1"/>
    </source>
</evidence>
<dbReference type="EMBL" id="FRDA01000004">
    <property type="protein sequence ID" value="SHM89449.1"/>
    <property type="molecule type" value="Genomic_DNA"/>
</dbReference>
<feature type="transmembrane region" description="Helical" evidence="6">
    <location>
        <begin position="260"/>
        <end position="279"/>
    </location>
</feature>
<dbReference type="PANTHER" id="PTHR32322">
    <property type="entry name" value="INNER MEMBRANE TRANSPORTER"/>
    <property type="match status" value="1"/>
</dbReference>
<feature type="transmembrane region" description="Helical" evidence="6">
    <location>
        <begin position="111"/>
        <end position="132"/>
    </location>
</feature>
<sequence>MNQHISIKHSQIPRPDRLRSLPLPLLEAGLILTWSSGFIGARFSIDYAPPLLVVFWRCVLVCLILLPFVFRPLLRTSPAVLLKNAGIGLLAMTGYLAGITQGIALGVPAGLAALFADLLPIAMALLAALFLGQRLAWRVWVGLAIGLLGVVIATQGALAWGKAPLWAYGLPLLGMLSLAVATLWRKRLTASQTLGLLPNLWLQCCVSGIIFAGIEGAQGSLAPVPGTGFALSVAWTAGLSTLGGYGLYWVCLRRASETRVASALYLSPPVTMLLAWMMFDEPLSWQMASGMLVSGIGIWVVVRAEKRKAEAAR</sequence>
<feature type="transmembrane region" description="Helical" evidence="6">
    <location>
        <begin position="139"/>
        <end position="160"/>
    </location>
</feature>
<feature type="transmembrane region" description="Helical" evidence="6">
    <location>
        <begin position="86"/>
        <end position="105"/>
    </location>
</feature>
<keyword evidence="4 6" id="KW-1133">Transmembrane helix</keyword>
<dbReference type="SUPFAM" id="SSF103481">
    <property type="entry name" value="Multidrug resistance efflux transporter EmrE"/>
    <property type="match status" value="2"/>
</dbReference>
<accession>A0A1M7MF62</accession>
<feature type="transmembrane region" description="Helical" evidence="6">
    <location>
        <begin position="166"/>
        <end position="184"/>
    </location>
</feature>
<protein>
    <submittedName>
        <fullName evidence="8">EamA domain-containing membrane protein RarD</fullName>
    </submittedName>
</protein>
<dbReference type="Pfam" id="PF00892">
    <property type="entry name" value="EamA"/>
    <property type="match status" value="2"/>
</dbReference>
<evidence type="ECO:0000256" key="2">
    <source>
        <dbReference type="ARBA" id="ARBA00007362"/>
    </source>
</evidence>
<reference evidence="8 9" key="1">
    <citation type="submission" date="2016-11" db="EMBL/GenBank/DDBJ databases">
        <authorList>
            <person name="Jaros S."/>
            <person name="Januszkiewicz K."/>
            <person name="Wedrychowicz H."/>
        </authorList>
    </citation>
    <scope>NUCLEOTIDE SEQUENCE [LARGE SCALE GENOMIC DNA]</scope>
    <source>
        <strain evidence="8 9">LMG 26898</strain>
    </source>
</reference>
<dbReference type="OrthoDB" id="9809509at2"/>
<comment type="similarity">
    <text evidence="2">Belongs to the EamA transporter family.</text>
</comment>
<dbReference type="PANTHER" id="PTHR32322:SF2">
    <property type="entry name" value="EAMA DOMAIN-CONTAINING PROTEIN"/>
    <property type="match status" value="1"/>
</dbReference>
<evidence type="ECO:0000256" key="1">
    <source>
        <dbReference type="ARBA" id="ARBA00004141"/>
    </source>
</evidence>
<dbReference type="GO" id="GO:0016020">
    <property type="term" value="C:membrane"/>
    <property type="evidence" value="ECO:0007669"/>
    <property type="project" value="UniProtKB-SubCell"/>
</dbReference>
<evidence type="ECO:0000256" key="4">
    <source>
        <dbReference type="ARBA" id="ARBA00022989"/>
    </source>
</evidence>